<dbReference type="Pfam" id="PF05699">
    <property type="entry name" value="Dimer_Tnp_hAT"/>
    <property type="match status" value="1"/>
</dbReference>
<dbReference type="InterPro" id="IPR012337">
    <property type="entry name" value="RNaseH-like_sf"/>
</dbReference>
<gene>
    <name evidence="11" type="primary">BX530070.1</name>
</gene>
<dbReference type="InterPro" id="IPR008906">
    <property type="entry name" value="HATC_C_dom"/>
</dbReference>
<evidence type="ECO:0000256" key="5">
    <source>
        <dbReference type="ARBA" id="ARBA00023015"/>
    </source>
</evidence>
<dbReference type="PANTHER" id="PTHR46481:SF10">
    <property type="entry name" value="ZINC FINGER BED DOMAIN-CONTAINING PROTEIN 39"/>
    <property type="match status" value="1"/>
</dbReference>
<keyword evidence="3" id="KW-0863">Zinc-finger</keyword>
<dbReference type="AlphaFoldDB" id="A0A1A7Z6F9"/>
<evidence type="ECO:0000256" key="6">
    <source>
        <dbReference type="ARBA" id="ARBA00023125"/>
    </source>
</evidence>
<keyword evidence="6" id="KW-0238">DNA-binding</keyword>
<reference evidence="11" key="2">
    <citation type="submission" date="2016-06" db="EMBL/GenBank/DDBJ databases">
        <title>The genome of a short-lived fish provides insights into sex chromosome evolution and the genetic control of aging.</title>
        <authorList>
            <person name="Reichwald K."/>
            <person name="Felder M."/>
            <person name="Petzold A."/>
            <person name="Koch P."/>
            <person name="Groth M."/>
            <person name="Platzer M."/>
        </authorList>
    </citation>
    <scope>NUCLEOTIDE SEQUENCE</scope>
    <source>
        <tissue evidence="11">Brain</tissue>
    </source>
</reference>
<dbReference type="SUPFAM" id="SSF140996">
    <property type="entry name" value="Hermes dimerisation domain"/>
    <property type="match status" value="1"/>
</dbReference>
<keyword evidence="7" id="KW-0804">Transcription</keyword>
<dbReference type="SUPFAM" id="SSF53098">
    <property type="entry name" value="Ribonuclease H-like"/>
    <property type="match status" value="1"/>
</dbReference>
<name>A0A1A7Z6F9_9TELE</name>
<evidence type="ECO:0000256" key="1">
    <source>
        <dbReference type="ARBA" id="ARBA00004123"/>
    </source>
</evidence>
<evidence type="ECO:0000313" key="11">
    <source>
        <dbReference type="EMBL" id="SBP38144.1"/>
    </source>
</evidence>
<evidence type="ECO:0008006" key="12">
    <source>
        <dbReference type="Google" id="ProtNLM"/>
    </source>
</evidence>
<keyword evidence="5" id="KW-0805">Transcription regulation</keyword>
<evidence type="ECO:0000259" key="10">
    <source>
        <dbReference type="Pfam" id="PF05699"/>
    </source>
</evidence>
<accession>A0A1A7Z6F9</accession>
<evidence type="ECO:0000256" key="2">
    <source>
        <dbReference type="ARBA" id="ARBA00022723"/>
    </source>
</evidence>
<sequence>MDTPKKPLGLLQGKFIFKQLPNGNLDKSKVVCTLCNAEFVYCRSSSSLKYHLNAKHPLANLEDAGPSVAPGKSFRQTTMFECNRGKPTSAALSDKLTNLLAQWIATSCRPISVVEDDGLELVLQAALGDPSYKLPARRTIVRRIHDQHAAEKAAKDEKLMEATCVALTGDHWTSVNNDNYLGVTAHLIDASWELHSFALGVMKTEERQFAEACARQFLDVANQWGIADKTSTIGTDSARNMVAAGRILPFEHLPCVAHVIQRAIVVSLRESGFDGVLAKCRKVVGHFKHSPANSDELNAQQASLGQEQEQLVQDVPTRWNSTLEMIKRVRRNRDALHTTLSQQKHNLALPTNAEYEKLAKLEKMLEPCRYITELLGGENYVSCSVVLPALCHLQYAMKISDDDPAYSVRFKAAFTKDLNQRRENINLEWLKVATALDPRFKDLKCLPRAEREPVWVKLRELVKGQEPTLKPLMEENPEPPKKKRALLLMGSDSDSDEDTLAVDNTVDRYKVEPSANLDQCPLKWWSEHTAVYGKMAHIARKYLGTPATTVPCERRFSLAGHIVQKRRSSLSPDIVNKLVCLSDWWKKEK</sequence>
<dbReference type="Pfam" id="PF02892">
    <property type="entry name" value="zf-BED"/>
    <property type="match status" value="1"/>
</dbReference>
<dbReference type="PANTHER" id="PTHR46481">
    <property type="entry name" value="ZINC FINGER BED DOMAIN-CONTAINING PROTEIN 4"/>
    <property type="match status" value="1"/>
</dbReference>
<evidence type="ECO:0000259" key="9">
    <source>
        <dbReference type="Pfam" id="PF02892"/>
    </source>
</evidence>
<protein>
    <recommendedName>
        <fullName evidence="12">BED-type domain-containing protein</fullName>
    </recommendedName>
</protein>
<evidence type="ECO:0000256" key="3">
    <source>
        <dbReference type="ARBA" id="ARBA00022771"/>
    </source>
</evidence>
<keyword evidence="8" id="KW-0539">Nucleus</keyword>
<organism evidence="11">
    <name type="scientific">Iconisemion striatum</name>
    <dbReference type="NCBI Taxonomy" id="60296"/>
    <lineage>
        <taxon>Eukaryota</taxon>
        <taxon>Metazoa</taxon>
        <taxon>Chordata</taxon>
        <taxon>Craniata</taxon>
        <taxon>Vertebrata</taxon>
        <taxon>Euteleostomi</taxon>
        <taxon>Actinopterygii</taxon>
        <taxon>Neopterygii</taxon>
        <taxon>Teleostei</taxon>
        <taxon>Neoteleostei</taxon>
        <taxon>Acanthomorphata</taxon>
        <taxon>Ovalentaria</taxon>
        <taxon>Atherinomorphae</taxon>
        <taxon>Cyprinodontiformes</taxon>
        <taxon>Nothobranchiidae</taxon>
        <taxon>Iconisemion</taxon>
    </lineage>
</organism>
<dbReference type="GO" id="GO:0005634">
    <property type="term" value="C:nucleus"/>
    <property type="evidence" value="ECO:0007669"/>
    <property type="project" value="UniProtKB-SubCell"/>
</dbReference>
<keyword evidence="4" id="KW-0862">Zinc</keyword>
<feature type="domain" description="HAT C-terminal dimerisation" evidence="10">
    <location>
        <begin position="507"/>
        <end position="584"/>
    </location>
</feature>
<dbReference type="EMBL" id="HADX01015912">
    <property type="protein sequence ID" value="SBP38144.1"/>
    <property type="molecule type" value="Transcribed_RNA"/>
</dbReference>
<feature type="domain" description="BED-type" evidence="9">
    <location>
        <begin position="25"/>
        <end position="57"/>
    </location>
</feature>
<proteinExistence type="predicted"/>
<dbReference type="InterPro" id="IPR003656">
    <property type="entry name" value="Znf_BED"/>
</dbReference>
<dbReference type="GO" id="GO:0008270">
    <property type="term" value="F:zinc ion binding"/>
    <property type="evidence" value="ECO:0007669"/>
    <property type="project" value="UniProtKB-KW"/>
</dbReference>
<evidence type="ECO:0000256" key="8">
    <source>
        <dbReference type="ARBA" id="ARBA00023242"/>
    </source>
</evidence>
<dbReference type="GO" id="GO:0046983">
    <property type="term" value="F:protein dimerization activity"/>
    <property type="evidence" value="ECO:0007669"/>
    <property type="project" value="InterPro"/>
</dbReference>
<dbReference type="InterPro" id="IPR052035">
    <property type="entry name" value="ZnF_BED_domain_contain"/>
</dbReference>
<dbReference type="GO" id="GO:0003677">
    <property type="term" value="F:DNA binding"/>
    <property type="evidence" value="ECO:0007669"/>
    <property type="project" value="UniProtKB-KW"/>
</dbReference>
<reference evidence="11" key="1">
    <citation type="submission" date="2016-05" db="EMBL/GenBank/DDBJ databases">
        <authorList>
            <person name="Lavstsen T."/>
            <person name="Jespersen J.S."/>
        </authorList>
    </citation>
    <scope>NUCLEOTIDE SEQUENCE</scope>
    <source>
        <tissue evidence="11">Brain</tissue>
    </source>
</reference>
<evidence type="ECO:0000256" key="7">
    <source>
        <dbReference type="ARBA" id="ARBA00023163"/>
    </source>
</evidence>
<keyword evidence="2" id="KW-0479">Metal-binding</keyword>
<evidence type="ECO:0000256" key="4">
    <source>
        <dbReference type="ARBA" id="ARBA00022833"/>
    </source>
</evidence>
<comment type="subcellular location">
    <subcellularLocation>
        <location evidence="1">Nucleus</location>
    </subcellularLocation>
</comment>